<dbReference type="FunFam" id="3.40.50.720:FF:000084">
    <property type="entry name" value="Short-chain dehydrogenase reductase"/>
    <property type="match status" value="1"/>
</dbReference>
<reference evidence="2" key="1">
    <citation type="submission" date="2024-06" db="EMBL/GenBank/DDBJ databases">
        <authorList>
            <person name="Coelho C."/>
            <person name="Bento M."/>
            <person name="Garcia E."/>
            <person name="Camelo A."/>
            <person name="Brandao I."/>
            <person name="Espirito Santo C."/>
            <person name="Trovao J."/>
            <person name="Verissimo A."/>
            <person name="Costa J."/>
            <person name="Tiago I."/>
        </authorList>
    </citation>
    <scope>NUCLEOTIDE SEQUENCE</scope>
    <source>
        <strain evidence="2">KWT182</strain>
    </source>
</reference>
<dbReference type="Pfam" id="PF13561">
    <property type="entry name" value="adh_short_C2"/>
    <property type="match status" value="1"/>
</dbReference>
<accession>A0AAU7QAD2</accession>
<dbReference type="EMBL" id="CP157947">
    <property type="protein sequence ID" value="XBS70035.1"/>
    <property type="molecule type" value="Genomic_DNA"/>
</dbReference>
<dbReference type="PRINTS" id="PR00081">
    <property type="entry name" value="GDHRDH"/>
</dbReference>
<evidence type="ECO:0000256" key="1">
    <source>
        <dbReference type="ARBA" id="ARBA00006484"/>
    </source>
</evidence>
<gene>
    <name evidence="2" type="ORF">ABK905_01525</name>
</gene>
<dbReference type="PANTHER" id="PTHR42879">
    <property type="entry name" value="3-OXOACYL-(ACYL-CARRIER-PROTEIN) REDUCTASE"/>
    <property type="match status" value="1"/>
</dbReference>
<dbReference type="InterPro" id="IPR036291">
    <property type="entry name" value="NAD(P)-bd_dom_sf"/>
</dbReference>
<comment type="similarity">
    <text evidence="1">Belongs to the short-chain dehydrogenases/reductases (SDR) family.</text>
</comment>
<proteinExistence type="inferred from homology"/>
<dbReference type="InterPro" id="IPR002347">
    <property type="entry name" value="SDR_fam"/>
</dbReference>
<sequence length="257" mass="26233">MSGECSGSGELVGRVAVITGAARNIGRAIALELAAAGAAVVVNAKQSAEAAQDVVAEIERRNGQALLHLTDISEPAGAEGLMAAAINRFGKIDILVNNAAIRREVPFEHLDLRQWREVLAVILDGAFLCASAALPALRQAGEGAIINIGGMSAHAGSSGRAHVITAKAGLVGLTRALAHDLGPDGITANCVVPGMINTVRGEAAGDTAPSHHAIHSTLVGRRGSPEDIASLVRFLSGPHARYLTGQIIHANGGAFLP</sequence>
<organism evidence="2">
    <name type="scientific">Acerihabitans sp. KWT182</name>
    <dbReference type="NCBI Taxonomy" id="3157919"/>
    <lineage>
        <taxon>Bacteria</taxon>
        <taxon>Pseudomonadati</taxon>
        <taxon>Pseudomonadota</taxon>
        <taxon>Gammaproteobacteria</taxon>
        <taxon>Enterobacterales</taxon>
        <taxon>Pectobacteriaceae</taxon>
        <taxon>Acerihabitans</taxon>
    </lineage>
</organism>
<dbReference type="PRINTS" id="PR00080">
    <property type="entry name" value="SDRFAMILY"/>
</dbReference>
<dbReference type="Gene3D" id="3.40.50.720">
    <property type="entry name" value="NAD(P)-binding Rossmann-like Domain"/>
    <property type="match status" value="1"/>
</dbReference>
<name>A0AAU7QAD2_9GAMM</name>
<dbReference type="InterPro" id="IPR050259">
    <property type="entry name" value="SDR"/>
</dbReference>
<dbReference type="SUPFAM" id="SSF51735">
    <property type="entry name" value="NAD(P)-binding Rossmann-fold domains"/>
    <property type="match status" value="1"/>
</dbReference>
<protein>
    <submittedName>
        <fullName evidence="2">SDR family NAD(P)-dependent oxidoreductase</fullName>
    </submittedName>
</protein>
<dbReference type="AlphaFoldDB" id="A0AAU7QAD2"/>
<evidence type="ECO:0000313" key="2">
    <source>
        <dbReference type="EMBL" id="XBS70035.1"/>
    </source>
</evidence>
<dbReference type="PANTHER" id="PTHR42879:SF2">
    <property type="entry name" value="3-OXOACYL-[ACYL-CARRIER-PROTEIN] REDUCTASE FABG"/>
    <property type="match status" value="1"/>
</dbReference>